<feature type="compositionally biased region" description="Low complexity" evidence="1">
    <location>
        <begin position="35"/>
        <end position="49"/>
    </location>
</feature>
<reference evidence="2 3" key="1">
    <citation type="submission" date="2021-06" db="EMBL/GenBank/DDBJ databases">
        <title>Caerostris extrusa draft genome.</title>
        <authorList>
            <person name="Kono N."/>
            <person name="Arakawa K."/>
        </authorList>
    </citation>
    <scope>NUCLEOTIDE SEQUENCE [LARGE SCALE GENOMIC DNA]</scope>
</reference>
<accession>A0AAV4NKS4</accession>
<evidence type="ECO:0000313" key="3">
    <source>
        <dbReference type="Proteomes" id="UP001054945"/>
    </source>
</evidence>
<name>A0AAV4NKS4_CAEEX</name>
<comment type="caution">
    <text evidence="2">The sequence shown here is derived from an EMBL/GenBank/DDBJ whole genome shotgun (WGS) entry which is preliminary data.</text>
</comment>
<dbReference type="AlphaFoldDB" id="A0AAV4NKS4"/>
<protein>
    <submittedName>
        <fullName evidence="2">Uncharacterized protein</fullName>
    </submittedName>
</protein>
<evidence type="ECO:0000256" key="1">
    <source>
        <dbReference type="SAM" id="MobiDB-lite"/>
    </source>
</evidence>
<feature type="region of interest" description="Disordered" evidence="1">
    <location>
        <begin position="35"/>
        <end position="63"/>
    </location>
</feature>
<gene>
    <name evidence="2" type="ORF">CEXT_275671</name>
</gene>
<proteinExistence type="predicted"/>
<sequence length="103" mass="11257">MTNFNTSNRAQSFQAPKIADNISFADIVTNKNISQKVNNNNPTPPQVNNLDSAPPKGNNHNSAPILSDAALHLFKILSQFAHDDSLHFPSLLKAIRSALHTLN</sequence>
<dbReference type="EMBL" id="BPLR01003480">
    <property type="protein sequence ID" value="GIX85088.1"/>
    <property type="molecule type" value="Genomic_DNA"/>
</dbReference>
<keyword evidence="3" id="KW-1185">Reference proteome</keyword>
<organism evidence="2 3">
    <name type="scientific">Caerostris extrusa</name>
    <name type="common">Bark spider</name>
    <name type="synonym">Caerostris bankana</name>
    <dbReference type="NCBI Taxonomy" id="172846"/>
    <lineage>
        <taxon>Eukaryota</taxon>
        <taxon>Metazoa</taxon>
        <taxon>Ecdysozoa</taxon>
        <taxon>Arthropoda</taxon>
        <taxon>Chelicerata</taxon>
        <taxon>Arachnida</taxon>
        <taxon>Araneae</taxon>
        <taxon>Araneomorphae</taxon>
        <taxon>Entelegynae</taxon>
        <taxon>Araneoidea</taxon>
        <taxon>Araneidae</taxon>
        <taxon>Caerostris</taxon>
    </lineage>
</organism>
<evidence type="ECO:0000313" key="2">
    <source>
        <dbReference type="EMBL" id="GIX85088.1"/>
    </source>
</evidence>
<dbReference type="Proteomes" id="UP001054945">
    <property type="component" value="Unassembled WGS sequence"/>
</dbReference>